<evidence type="ECO:0000313" key="2">
    <source>
        <dbReference type="Proteomes" id="UP000221165"/>
    </source>
</evidence>
<name>A0A2C6L0Z1_9APIC</name>
<protein>
    <submittedName>
        <fullName evidence="1">Uncharacterized protein</fullName>
    </submittedName>
</protein>
<keyword evidence="2" id="KW-1185">Reference proteome</keyword>
<dbReference type="AlphaFoldDB" id="A0A2C6L0Z1"/>
<dbReference type="Proteomes" id="UP000221165">
    <property type="component" value="Unassembled WGS sequence"/>
</dbReference>
<dbReference type="RefSeq" id="XP_067923405.1">
    <property type="nucleotide sequence ID" value="XM_068064617.1"/>
</dbReference>
<dbReference type="EMBL" id="MIGC01002068">
    <property type="protein sequence ID" value="PHJ21725.1"/>
    <property type="molecule type" value="Genomic_DNA"/>
</dbReference>
<accession>A0A2C6L0Z1</accession>
<dbReference type="VEuPathDB" id="ToxoDB:CSUI_004426"/>
<organism evidence="1 2">
    <name type="scientific">Cystoisospora suis</name>
    <dbReference type="NCBI Taxonomy" id="483139"/>
    <lineage>
        <taxon>Eukaryota</taxon>
        <taxon>Sar</taxon>
        <taxon>Alveolata</taxon>
        <taxon>Apicomplexa</taxon>
        <taxon>Conoidasida</taxon>
        <taxon>Coccidia</taxon>
        <taxon>Eucoccidiorida</taxon>
        <taxon>Eimeriorina</taxon>
        <taxon>Sarcocystidae</taxon>
        <taxon>Cystoisospora</taxon>
    </lineage>
</organism>
<evidence type="ECO:0000313" key="1">
    <source>
        <dbReference type="EMBL" id="PHJ21725.1"/>
    </source>
</evidence>
<reference evidence="1 2" key="1">
    <citation type="journal article" date="2017" name="Int. J. Parasitol.">
        <title>The genome of the protozoan parasite Cystoisospora suis and a reverse vaccinology approach to identify vaccine candidates.</title>
        <authorList>
            <person name="Palmieri N."/>
            <person name="Shrestha A."/>
            <person name="Ruttkowski B."/>
            <person name="Beck T."/>
            <person name="Vogl C."/>
            <person name="Tomley F."/>
            <person name="Blake D.P."/>
            <person name="Joachim A."/>
        </authorList>
    </citation>
    <scope>NUCLEOTIDE SEQUENCE [LARGE SCALE GENOMIC DNA]</scope>
    <source>
        <strain evidence="1 2">Wien I</strain>
    </source>
</reference>
<sequence length="72" mass="8257">MQSLKIGSPVLFFPSCPPAMQRSRPSRENRQVRKSYTLSSFLELGGCFSSLRGFEGLLCRRTIWLFPLFPDD</sequence>
<proteinExistence type="predicted"/>
<comment type="caution">
    <text evidence="1">The sequence shown here is derived from an EMBL/GenBank/DDBJ whole genome shotgun (WGS) entry which is preliminary data.</text>
</comment>
<dbReference type="GeneID" id="94427828"/>
<gene>
    <name evidence="1" type="ORF">CSUI_004426</name>
</gene>